<dbReference type="SUPFAM" id="SSF82861">
    <property type="entry name" value="Mechanosensitive channel protein MscS (YggB), transmembrane region"/>
    <property type="match status" value="1"/>
</dbReference>
<dbReference type="InterPro" id="IPR006686">
    <property type="entry name" value="MscS_channel_CS"/>
</dbReference>
<feature type="chain" id="PRO_5028799534" evidence="9">
    <location>
        <begin position="23"/>
        <end position="559"/>
    </location>
</feature>
<feature type="transmembrane region" description="Helical" evidence="8">
    <location>
        <begin position="339"/>
        <end position="361"/>
    </location>
</feature>
<dbReference type="PROSITE" id="PS01246">
    <property type="entry name" value="UPF0003"/>
    <property type="match status" value="1"/>
</dbReference>
<proteinExistence type="inferred from homology"/>
<dbReference type="Pfam" id="PF21082">
    <property type="entry name" value="MS_channel_3rd"/>
    <property type="match status" value="1"/>
</dbReference>
<dbReference type="AlphaFoldDB" id="A0A6M4MF00"/>
<reference evidence="14" key="1">
    <citation type="submission" date="2014-12" db="EMBL/GenBank/DDBJ databases">
        <title>Complete genome sequence of a multi-drug resistant Klebsiella pneumoniae.</title>
        <authorList>
            <person name="Hua X."/>
            <person name="Chen Q."/>
            <person name="Li X."/>
            <person name="Feng Y."/>
            <person name="Ruan Z."/>
            <person name="Yu Y."/>
        </authorList>
    </citation>
    <scope>NUCLEOTIDE SEQUENCE [LARGE SCALE GENOMIC DNA]</scope>
    <source>
        <strain evidence="14">5.12</strain>
    </source>
</reference>
<keyword evidence="14" id="KW-1185">Reference proteome</keyword>
<keyword evidence="4 8" id="KW-0812">Transmembrane</keyword>
<evidence type="ECO:0000259" key="11">
    <source>
        <dbReference type="Pfam" id="PF21082"/>
    </source>
</evidence>
<feature type="transmembrane region" description="Helical" evidence="8">
    <location>
        <begin position="277"/>
        <end position="300"/>
    </location>
</feature>
<dbReference type="OrthoDB" id="9799209at2"/>
<evidence type="ECO:0000256" key="4">
    <source>
        <dbReference type="ARBA" id="ARBA00022692"/>
    </source>
</evidence>
<organism evidence="13 14">
    <name type="scientific">Alteromonas pelagimontana</name>
    <dbReference type="NCBI Taxonomy" id="1858656"/>
    <lineage>
        <taxon>Bacteria</taxon>
        <taxon>Pseudomonadati</taxon>
        <taxon>Pseudomonadota</taxon>
        <taxon>Gammaproteobacteria</taxon>
        <taxon>Alteromonadales</taxon>
        <taxon>Alteromonadaceae</taxon>
        <taxon>Alteromonas/Salinimonas group</taxon>
        <taxon>Alteromonas</taxon>
    </lineage>
</organism>
<dbReference type="KEGG" id="apel:CA267_013275"/>
<evidence type="ECO:0000256" key="5">
    <source>
        <dbReference type="ARBA" id="ARBA00022989"/>
    </source>
</evidence>
<feature type="domain" description="Mechanosensitive ion channel MscS C-terminal" evidence="11">
    <location>
        <begin position="439"/>
        <end position="520"/>
    </location>
</feature>
<dbReference type="PROSITE" id="PS51257">
    <property type="entry name" value="PROKAR_LIPOPROTEIN"/>
    <property type="match status" value="1"/>
</dbReference>
<keyword evidence="6 8" id="KW-0472">Membrane</keyword>
<evidence type="ECO:0000313" key="14">
    <source>
        <dbReference type="Proteomes" id="UP000219285"/>
    </source>
</evidence>
<dbReference type="GO" id="GO:0008381">
    <property type="term" value="F:mechanosensitive monoatomic ion channel activity"/>
    <property type="evidence" value="ECO:0007669"/>
    <property type="project" value="UniProtKB-ARBA"/>
</dbReference>
<dbReference type="Pfam" id="PF00924">
    <property type="entry name" value="MS_channel_2nd"/>
    <property type="match status" value="1"/>
</dbReference>
<evidence type="ECO:0000256" key="6">
    <source>
        <dbReference type="ARBA" id="ARBA00023136"/>
    </source>
</evidence>
<evidence type="ECO:0000256" key="2">
    <source>
        <dbReference type="ARBA" id="ARBA00008017"/>
    </source>
</evidence>
<feature type="transmembrane region" description="Helical" evidence="8">
    <location>
        <begin position="199"/>
        <end position="223"/>
    </location>
</feature>
<protein>
    <submittedName>
        <fullName evidence="13">Mechanosensitive ion channel family protein</fullName>
    </submittedName>
</protein>
<dbReference type="SUPFAM" id="SSF50182">
    <property type="entry name" value="Sm-like ribonucleoproteins"/>
    <property type="match status" value="1"/>
</dbReference>
<feature type="domain" description="Mechanosensitive ion channel MscS" evidence="10">
    <location>
        <begin position="364"/>
        <end position="429"/>
    </location>
</feature>
<dbReference type="InterPro" id="IPR049278">
    <property type="entry name" value="MS_channel_C"/>
</dbReference>
<feature type="transmembrane region" description="Helical" evidence="8">
    <location>
        <begin position="312"/>
        <end position="333"/>
    </location>
</feature>
<evidence type="ECO:0000256" key="1">
    <source>
        <dbReference type="ARBA" id="ARBA00004651"/>
    </source>
</evidence>
<dbReference type="InterPro" id="IPR049142">
    <property type="entry name" value="MS_channel_1st"/>
</dbReference>
<accession>A0A6M4MF00</accession>
<sequence>MLYVLRLLVTAISLAVACPTFAQLGLPTNTTPSEESAAEAESAVKDPLERSTPRGAFTGYISAIADEDYIKAAEYLDLSNLPPNQRATTGAALAQALRIMLDAGGSVEPTAVMSDEITGKGEDGLAPTMEQIGTISHAGKTLPLLLEQTQAEPFVIWRISSQTLNLLPKKIEDIELTINHLLPSVLVERNWNGVPIGHWIAMVLLALSAYLISRLATSSLLFLARKIISRKYPSYPAGLVKAFSAPTRLYGAVLLFVAAAEKLEISIVVRQYFSELVVIMASLALLLLIWQLVDVVAGVAEKKMVSRARFGALSAVLFFRRSVKFILVAIAIIATLDMAGFDVTTGLAALGIGGLAVALGAQKTVENLVGSLTLIFDQPVRVGDFCKVGDTVGTVEQIGMRSTRIRTLDRTLVVIPNGDFSAQKIENYAHRDKFLLRAVLGFRYETTPDQLQYLLREIRNIFRENPRVDPDPARVRFIGYGSSSLNVELFAYILANDYNEFLELQERINLNIADAVNASGTGFAFPSQTLYMAKDTGLSEDKSRAAEEQVKQWREQGEL</sequence>
<evidence type="ECO:0000256" key="7">
    <source>
        <dbReference type="SAM" id="MobiDB-lite"/>
    </source>
</evidence>
<gene>
    <name evidence="13" type="ORF">CA267_013275</name>
</gene>
<dbReference type="PANTHER" id="PTHR30566">
    <property type="entry name" value="YNAI-RELATED MECHANOSENSITIVE ION CHANNEL"/>
    <property type="match status" value="1"/>
</dbReference>
<evidence type="ECO:0000256" key="8">
    <source>
        <dbReference type="SAM" id="Phobius"/>
    </source>
</evidence>
<comment type="similarity">
    <text evidence="2">Belongs to the MscS (TC 1.A.23) family.</text>
</comment>
<evidence type="ECO:0000259" key="12">
    <source>
        <dbReference type="Pfam" id="PF21088"/>
    </source>
</evidence>
<evidence type="ECO:0000259" key="10">
    <source>
        <dbReference type="Pfam" id="PF00924"/>
    </source>
</evidence>
<feature type="domain" description="Mechanosensitive ion channel transmembrane helices 2/3" evidence="12">
    <location>
        <begin position="323"/>
        <end position="362"/>
    </location>
</feature>
<feature type="signal peptide" evidence="9">
    <location>
        <begin position="1"/>
        <end position="22"/>
    </location>
</feature>
<dbReference type="Gene3D" id="2.30.30.60">
    <property type="match status" value="1"/>
</dbReference>
<evidence type="ECO:0000313" key="13">
    <source>
        <dbReference type="EMBL" id="QJR81669.1"/>
    </source>
</evidence>
<dbReference type="SUPFAM" id="SSF82689">
    <property type="entry name" value="Mechanosensitive channel protein MscS (YggB), C-terminal domain"/>
    <property type="match status" value="1"/>
</dbReference>
<evidence type="ECO:0000256" key="9">
    <source>
        <dbReference type="SAM" id="SignalP"/>
    </source>
</evidence>
<dbReference type="PANTHER" id="PTHR30566:SF5">
    <property type="entry name" value="MECHANOSENSITIVE ION CHANNEL PROTEIN 1, MITOCHONDRIAL-RELATED"/>
    <property type="match status" value="1"/>
</dbReference>
<reference evidence="13 14" key="2">
    <citation type="submission" date="2020-04" db="EMBL/GenBank/DDBJ databases">
        <title>Complete genome sequence of Alteromonas pelagimontana 5.12T.</title>
        <authorList>
            <person name="Sinha R.K."/>
            <person name="Krishnan K.P."/>
            <person name="Kurian J.P."/>
        </authorList>
    </citation>
    <scope>NUCLEOTIDE SEQUENCE [LARGE SCALE GENOMIC DNA]</scope>
    <source>
        <strain evidence="13 14">5.12</strain>
    </source>
</reference>
<keyword evidence="5 8" id="KW-1133">Transmembrane helix</keyword>
<evidence type="ECO:0000256" key="3">
    <source>
        <dbReference type="ARBA" id="ARBA00022475"/>
    </source>
</evidence>
<dbReference type="Gene3D" id="1.10.287.1260">
    <property type="match status" value="1"/>
</dbReference>
<dbReference type="InterPro" id="IPR011066">
    <property type="entry name" value="MscS_channel_C_sf"/>
</dbReference>
<comment type="subcellular location">
    <subcellularLocation>
        <location evidence="1">Cell membrane</location>
        <topology evidence="1">Multi-pass membrane protein</topology>
    </subcellularLocation>
</comment>
<dbReference type="InterPro" id="IPR011014">
    <property type="entry name" value="MscS_channel_TM-2"/>
</dbReference>
<keyword evidence="3" id="KW-1003">Cell membrane</keyword>
<dbReference type="Pfam" id="PF21088">
    <property type="entry name" value="MS_channel_1st"/>
    <property type="match status" value="1"/>
</dbReference>
<keyword evidence="9" id="KW-0732">Signal</keyword>
<dbReference type="InterPro" id="IPR006685">
    <property type="entry name" value="MscS_channel_2nd"/>
</dbReference>
<feature type="region of interest" description="Disordered" evidence="7">
    <location>
        <begin position="29"/>
        <end position="50"/>
    </location>
</feature>
<feature type="transmembrane region" description="Helical" evidence="8">
    <location>
        <begin position="235"/>
        <end position="257"/>
    </location>
</feature>
<dbReference type="Proteomes" id="UP000219285">
    <property type="component" value="Chromosome"/>
</dbReference>
<dbReference type="InterPro" id="IPR023408">
    <property type="entry name" value="MscS_beta-dom_sf"/>
</dbReference>
<name>A0A6M4MF00_9ALTE</name>
<dbReference type="Gene3D" id="3.30.70.100">
    <property type="match status" value="1"/>
</dbReference>
<dbReference type="EMBL" id="CP052766">
    <property type="protein sequence ID" value="QJR81669.1"/>
    <property type="molecule type" value="Genomic_DNA"/>
</dbReference>
<dbReference type="RefSeq" id="WP_083638610.1">
    <property type="nucleotide sequence ID" value="NZ_CP052766.1"/>
</dbReference>
<dbReference type="GO" id="GO:0005886">
    <property type="term" value="C:plasma membrane"/>
    <property type="evidence" value="ECO:0007669"/>
    <property type="project" value="UniProtKB-SubCell"/>
</dbReference>
<dbReference type="InterPro" id="IPR010920">
    <property type="entry name" value="LSM_dom_sf"/>
</dbReference>